<reference evidence="11 12" key="1">
    <citation type="submission" date="2019-03" db="EMBL/GenBank/DDBJ databases">
        <title>Genomic Encyclopedia of Type Strains, Phase IV (KMG-IV): sequencing the most valuable type-strain genomes for metagenomic binning, comparative biology and taxonomic classification.</title>
        <authorList>
            <person name="Goeker M."/>
        </authorList>
    </citation>
    <scope>NUCLEOTIDE SEQUENCE [LARGE SCALE GENOMIC DNA]</scope>
    <source>
        <strain evidence="11 12">DSM 19345</strain>
    </source>
</reference>
<dbReference type="RefSeq" id="WP_132806972.1">
    <property type="nucleotide sequence ID" value="NZ_SMAK01000007.1"/>
</dbReference>
<evidence type="ECO:0000313" key="11">
    <source>
        <dbReference type="EMBL" id="TCT09257.1"/>
    </source>
</evidence>
<evidence type="ECO:0000256" key="5">
    <source>
        <dbReference type="ARBA" id="ARBA00022519"/>
    </source>
</evidence>
<protein>
    <submittedName>
        <fullName evidence="11">Peptide/nickel transport system ATP-binding protein</fullName>
    </submittedName>
</protein>
<sequence length="294" mass="31862">MTAPLLQIAGLSASSLRDGERILRDVSLVMQPGQVHGLVGESGAGKSTIAKAILGILPSGVRIDGGAILFRGRDLVTMPRREFRALLGEELALIPQDPLTALNPGRRIAAQLTDGLRLKSGLSRREAEERALALLEEVHIRDPERVMRVYPHELSGGMRQRVLIAAAFALDPKLVIADEPTTALDVTVQKQILRLIRAMQARHGTAIVFVTHDLGVVAQICDHVTVLYMGKVIEQRPTAELLRDPRAAYTRALIDANPRYDRPGADFHPIPPELIASLRAEILAGDGPAQGRAA</sequence>
<dbReference type="OrthoDB" id="9815712at2"/>
<feature type="domain" description="ABC transporter" evidence="10">
    <location>
        <begin position="6"/>
        <end position="254"/>
    </location>
</feature>
<evidence type="ECO:0000256" key="9">
    <source>
        <dbReference type="ARBA" id="ARBA00023136"/>
    </source>
</evidence>
<dbReference type="AlphaFoldDB" id="A0A4R3MBG3"/>
<organism evidence="11 12">
    <name type="scientific">Tepidamorphus gemmatus</name>
    <dbReference type="NCBI Taxonomy" id="747076"/>
    <lineage>
        <taxon>Bacteria</taxon>
        <taxon>Pseudomonadati</taxon>
        <taxon>Pseudomonadota</taxon>
        <taxon>Alphaproteobacteria</taxon>
        <taxon>Hyphomicrobiales</taxon>
        <taxon>Tepidamorphaceae</taxon>
        <taxon>Tepidamorphus</taxon>
    </lineage>
</organism>
<dbReference type="SMART" id="SM00382">
    <property type="entry name" value="AAA"/>
    <property type="match status" value="1"/>
</dbReference>
<dbReference type="InterPro" id="IPR027417">
    <property type="entry name" value="P-loop_NTPase"/>
</dbReference>
<dbReference type="Gene3D" id="3.40.50.300">
    <property type="entry name" value="P-loop containing nucleotide triphosphate hydrolases"/>
    <property type="match status" value="1"/>
</dbReference>
<proteinExistence type="inferred from homology"/>
<dbReference type="CDD" id="cd03257">
    <property type="entry name" value="ABC_NikE_OppD_transporters"/>
    <property type="match status" value="1"/>
</dbReference>
<keyword evidence="8" id="KW-1278">Translocase</keyword>
<keyword evidence="9" id="KW-0472">Membrane</keyword>
<evidence type="ECO:0000256" key="8">
    <source>
        <dbReference type="ARBA" id="ARBA00022967"/>
    </source>
</evidence>
<comment type="similarity">
    <text evidence="2">Belongs to the ABC transporter superfamily.</text>
</comment>
<dbReference type="InterPro" id="IPR003439">
    <property type="entry name" value="ABC_transporter-like_ATP-bd"/>
</dbReference>
<keyword evidence="5" id="KW-0997">Cell inner membrane</keyword>
<dbReference type="Pfam" id="PF00005">
    <property type="entry name" value="ABC_tran"/>
    <property type="match status" value="1"/>
</dbReference>
<keyword evidence="12" id="KW-1185">Reference proteome</keyword>
<dbReference type="PANTHER" id="PTHR43297">
    <property type="entry name" value="OLIGOPEPTIDE TRANSPORT ATP-BINDING PROTEIN APPD"/>
    <property type="match status" value="1"/>
</dbReference>
<evidence type="ECO:0000256" key="2">
    <source>
        <dbReference type="ARBA" id="ARBA00005417"/>
    </source>
</evidence>
<dbReference type="SUPFAM" id="SSF52540">
    <property type="entry name" value="P-loop containing nucleoside triphosphate hydrolases"/>
    <property type="match status" value="1"/>
</dbReference>
<dbReference type="InterPro" id="IPR050388">
    <property type="entry name" value="ABC_Ni/Peptide_Import"/>
</dbReference>
<dbReference type="Proteomes" id="UP000295678">
    <property type="component" value="Unassembled WGS sequence"/>
</dbReference>
<comment type="subcellular location">
    <subcellularLocation>
        <location evidence="1">Cell inner membrane</location>
        <topology evidence="1">Peripheral membrane protein</topology>
    </subcellularLocation>
</comment>
<dbReference type="InterPro" id="IPR003593">
    <property type="entry name" value="AAA+_ATPase"/>
</dbReference>
<dbReference type="PANTHER" id="PTHR43297:SF14">
    <property type="entry name" value="ATPASE AAA-TYPE CORE DOMAIN-CONTAINING PROTEIN"/>
    <property type="match status" value="1"/>
</dbReference>
<comment type="caution">
    <text evidence="11">The sequence shown here is derived from an EMBL/GenBank/DDBJ whole genome shotgun (WGS) entry which is preliminary data.</text>
</comment>
<gene>
    <name evidence="11" type="ORF">EDC22_107103</name>
</gene>
<evidence type="ECO:0000256" key="1">
    <source>
        <dbReference type="ARBA" id="ARBA00004417"/>
    </source>
</evidence>
<dbReference type="InterPro" id="IPR017871">
    <property type="entry name" value="ABC_transporter-like_CS"/>
</dbReference>
<evidence type="ECO:0000256" key="6">
    <source>
        <dbReference type="ARBA" id="ARBA00022741"/>
    </source>
</evidence>
<accession>A0A4R3MBG3</accession>
<evidence type="ECO:0000313" key="12">
    <source>
        <dbReference type="Proteomes" id="UP000295678"/>
    </source>
</evidence>
<dbReference type="PROSITE" id="PS00211">
    <property type="entry name" value="ABC_TRANSPORTER_1"/>
    <property type="match status" value="1"/>
</dbReference>
<dbReference type="EMBL" id="SMAK01000007">
    <property type="protein sequence ID" value="TCT09257.1"/>
    <property type="molecule type" value="Genomic_DNA"/>
</dbReference>
<keyword evidence="3" id="KW-0813">Transport</keyword>
<keyword evidence="6" id="KW-0547">Nucleotide-binding</keyword>
<keyword evidence="7 11" id="KW-0067">ATP-binding</keyword>
<dbReference type="GO" id="GO:0016887">
    <property type="term" value="F:ATP hydrolysis activity"/>
    <property type="evidence" value="ECO:0007669"/>
    <property type="project" value="InterPro"/>
</dbReference>
<dbReference type="GO" id="GO:0005524">
    <property type="term" value="F:ATP binding"/>
    <property type="evidence" value="ECO:0007669"/>
    <property type="project" value="UniProtKB-KW"/>
</dbReference>
<evidence type="ECO:0000256" key="4">
    <source>
        <dbReference type="ARBA" id="ARBA00022475"/>
    </source>
</evidence>
<dbReference type="GO" id="GO:0005886">
    <property type="term" value="C:plasma membrane"/>
    <property type="evidence" value="ECO:0007669"/>
    <property type="project" value="UniProtKB-SubCell"/>
</dbReference>
<dbReference type="PROSITE" id="PS50893">
    <property type="entry name" value="ABC_TRANSPORTER_2"/>
    <property type="match status" value="1"/>
</dbReference>
<evidence type="ECO:0000256" key="7">
    <source>
        <dbReference type="ARBA" id="ARBA00022840"/>
    </source>
</evidence>
<evidence type="ECO:0000259" key="10">
    <source>
        <dbReference type="PROSITE" id="PS50893"/>
    </source>
</evidence>
<evidence type="ECO:0000256" key="3">
    <source>
        <dbReference type="ARBA" id="ARBA00022448"/>
    </source>
</evidence>
<keyword evidence="4" id="KW-1003">Cell membrane</keyword>
<name>A0A4R3MBG3_9HYPH</name>